<reference evidence="1 2" key="1">
    <citation type="submission" date="2020-10" db="EMBL/GenBank/DDBJ databases">
        <title>Plant Genome Project.</title>
        <authorList>
            <person name="Zhang R.-G."/>
        </authorList>
    </citation>
    <scope>NUCLEOTIDE SEQUENCE [LARGE SCALE GENOMIC DNA]</scope>
    <source>
        <strain evidence="1">FAFU-HL-1</strain>
        <tissue evidence="1">Leaf</tissue>
    </source>
</reference>
<dbReference type="AlphaFoldDB" id="A0A835MH75"/>
<dbReference type="EMBL" id="JADGMS010000016">
    <property type="protein sequence ID" value="KAF9665870.1"/>
    <property type="molecule type" value="Genomic_DNA"/>
</dbReference>
<keyword evidence="2" id="KW-1185">Reference proteome</keyword>
<sequence length="110" mass="12839">MDPLVYYNQADRVVEKKFRKVFFFHLFCRRFVGLVSYAGQQNLDRQHDLVEELFLGSFYQAINIMAIGERFIFDQTATVSYDVAVTTSIKAISEPHSKRWGVLKQNLTKP</sequence>
<gene>
    <name evidence="1" type="ORF">SADUNF_Sadunf16G0169800</name>
</gene>
<accession>A0A835MH75</accession>
<organism evidence="1 2">
    <name type="scientific">Salix dunnii</name>
    <dbReference type="NCBI Taxonomy" id="1413687"/>
    <lineage>
        <taxon>Eukaryota</taxon>
        <taxon>Viridiplantae</taxon>
        <taxon>Streptophyta</taxon>
        <taxon>Embryophyta</taxon>
        <taxon>Tracheophyta</taxon>
        <taxon>Spermatophyta</taxon>
        <taxon>Magnoliopsida</taxon>
        <taxon>eudicotyledons</taxon>
        <taxon>Gunneridae</taxon>
        <taxon>Pentapetalae</taxon>
        <taxon>rosids</taxon>
        <taxon>fabids</taxon>
        <taxon>Malpighiales</taxon>
        <taxon>Salicaceae</taxon>
        <taxon>Saliceae</taxon>
        <taxon>Salix</taxon>
    </lineage>
</organism>
<dbReference type="Proteomes" id="UP000657918">
    <property type="component" value="Chromosome 16"/>
</dbReference>
<name>A0A835MH75_9ROSI</name>
<evidence type="ECO:0000313" key="1">
    <source>
        <dbReference type="EMBL" id="KAF9665870.1"/>
    </source>
</evidence>
<protein>
    <submittedName>
        <fullName evidence="1">Uncharacterized protein</fullName>
    </submittedName>
</protein>
<evidence type="ECO:0000313" key="2">
    <source>
        <dbReference type="Proteomes" id="UP000657918"/>
    </source>
</evidence>
<proteinExistence type="predicted"/>
<comment type="caution">
    <text evidence="1">The sequence shown here is derived from an EMBL/GenBank/DDBJ whole genome shotgun (WGS) entry which is preliminary data.</text>
</comment>